<proteinExistence type="predicted"/>
<organism evidence="2 3">
    <name type="scientific">Phytophthora megakarya</name>
    <dbReference type="NCBI Taxonomy" id="4795"/>
    <lineage>
        <taxon>Eukaryota</taxon>
        <taxon>Sar</taxon>
        <taxon>Stramenopiles</taxon>
        <taxon>Oomycota</taxon>
        <taxon>Peronosporomycetes</taxon>
        <taxon>Peronosporales</taxon>
        <taxon>Peronosporaceae</taxon>
        <taxon>Phytophthora</taxon>
    </lineage>
</organism>
<feature type="region of interest" description="Disordered" evidence="1">
    <location>
        <begin position="82"/>
        <end position="111"/>
    </location>
</feature>
<sequence length="282" mass="31028">MRILKLKRFSDPKDPVTALATLANKLDATMELIRLPPRGLFQKLRILVGEVPQSPDPLPLTTTDAVDNVTVSTLWGINAGGEIRRSSPARNSRRDNGSAPTDQATVTESSDRSVGTLQKFFNAAMDRSDESPLDYLFRLNVAGLRARLKIKDGNAKERSEHVDHYIETLEDLDLAERLTSLRLTDADDLEEVLRARDRAKNRQKKAAFGSSKYRQKPPNSTSSAPAKQVRVIQIQANDSGSDNESDGSGGSDSDVDNHRKIFLAANEEVTPKSVSMATKITT</sequence>
<protein>
    <submittedName>
        <fullName evidence="2">Uncharacterized protein</fullName>
    </submittedName>
</protein>
<accession>A0A225UMZ7</accession>
<dbReference type="Proteomes" id="UP000198211">
    <property type="component" value="Unassembled WGS sequence"/>
</dbReference>
<reference evidence="3" key="1">
    <citation type="submission" date="2017-03" db="EMBL/GenBank/DDBJ databases">
        <title>Phytopthora megakarya and P. palmivora, two closely related causual agents of cacao black pod achieved similar genome size and gene model numbers by different mechanisms.</title>
        <authorList>
            <person name="Ali S."/>
            <person name="Shao J."/>
            <person name="Larry D.J."/>
            <person name="Kronmiller B."/>
            <person name="Shen D."/>
            <person name="Strem M.D."/>
            <person name="Melnick R.L."/>
            <person name="Guiltinan M.J."/>
            <person name="Tyler B.M."/>
            <person name="Meinhardt L.W."/>
            <person name="Bailey B.A."/>
        </authorList>
    </citation>
    <scope>NUCLEOTIDE SEQUENCE [LARGE SCALE GENOMIC DNA]</scope>
    <source>
        <strain evidence="3">zdho120</strain>
    </source>
</reference>
<name>A0A225UMZ7_9STRA</name>
<gene>
    <name evidence="2" type="ORF">PHMEG_00037076</name>
</gene>
<evidence type="ECO:0000313" key="2">
    <source>
        <dbReference type="EMBL" id="OWY93509.1"/>
    </source>
</evidence>
<feature type="non-terminal residue" evidence="2">
    <location>
        <position position="1"/>
    </location>
</feature>
<feature type="compositionally biased region" description="Polar residues" evidence="1">
    <location>
        <begin position="98"/>
        <end position="111"/>
    </location>
</feature>
<keyword evidence="3" id="KW-1185">Reference proteome</keyword>
<dbReference type="EMBL" id="NBNE01015949">
    <property type="protein sequence ID" value="OWY93509.1"/>
    <property type="molecule type" value="Genomic_DNA"/>
</dbReference>
<evidence type="ECO:0000256" key="1">
    <source>
        <dbReference type="SAM" id="MobiDB-lite"/>
    </source>
</evidence>
<dbReference type="OrthoDB" id="128523at2759"/>
<feature type="region of interest" description="Disordered" evidence="1">
    <location>
        <begin position="196"/>
        <end position="282"/>
    </location>
</feature>
<dbReference type="AlphaFoldDB" id="A0A225UMZ7"/>
<feature type="compositionally biased region" description="Polar residues" evidence="1">
    <location>
        <begin position="272"/>
        <end position="282"/>
    </location>
</feature>
<comment type="caution">
    <text evidence="2">The sequence shown here is derived from an EMBL/GenBank/DDBJ whole genome shotgun (WGS) entry which is preliminary data.</text>
</comment>
<evidence type="ECO:0000313" key="3">
    <source>
        <dbReference type="Proteomes" id="UP000198211"/>
    </source>
</evidence>